<evidence type="ECO:0008006" key="2">
    <source>
        <dbReference type="Google" id="ProtNLM"/>
    </source>
</evidence>
<reference evidence="1" key="1">
    <citation type="submission" date="2018-05" db="EMBL/GenBank/DDBJ databases">
        <authorList>
            <person name="Lanie J.A."/>
            <person name="Ng W.-L."/>
            <person name="Kazmierczak K.M."/>
            <person name="Andrzejewski T.M."/>
            <person name="Davidsen T.M."/>
            <person name="Wayne K.J."/>
            <person name="Tettelin H."/>
            <person name="Glass J.I."/>
            <person name="Rusch D."/>
            <person name="Podicherti R."/>
            <person name="Tsui H.-C.T."/>
            <person name="Winkler M.E."/>
        </authorList>
    </citation>
    <scope>NUCLEOTIDE SEQUENCE</scope>
</reference>
<accession>A0A382MPQ1</accession>
<dbReference type="EMBL" id="UINC01094925">
    <property type="protein sequence ID" value="SVC50580.1"/>
    <property type="molecule type" value="Genomic_DNA"/>
</dbReference>
<dbReference type="AlphaFoldDB" id="A0A382MPQ1"/>
<proteinExistence type="predicted"/>
<dbReference type="SUPFAM" id="SSF89919">
    <property type="entry name" value="Ribosome-binding factor A, RbfA"/>
    <property type="match status" value="1"/>
</dbReference>
<dbReference type="InterPro" id="IPR023799">
    <property type="entry name" value="RbfA_dom_sf"/>
</dbReference>
<protein>
    <recommendedName>
        <fullName evidence="2">Ribosome-binding factor A</fullName>
    </recommendedName>
</protein>
<evidence type="ECO:0000313" key="1">
    <source>
        <dbReference type="EMBL" id="SVC50580.1"/>
    </source>
</evidence>
<feature type="non-terminal residue" evidence="1">
    <location>
        <position position="30"/>
    </location>
</feature>
<gene>
    <name evidence="1" type="ORF">METZ01_LOCUS303434</name>
</gene>
<sequence>MSRRMGRVNGLLRQELSQLILRELKDPRVA</sequence>
<name>A0A382MPQ1_9ZZZZ</name>
<organism evidence="1">
    <name type="scientific">marine metagenome</name>
    <dbReference type="NCBI Taxonomy" id="408172"/>
    <lineage>
        <taxon>unclassified sequences</taxon>
        <taxon>metagenomes</taxon>
        <taxon>ecological metagenomes</taxon>
    </lineage>
</organism>